<keyword evidence="13" id="KW-1185">Reference proteome</keyword>
<dbReference type="CDD" id="cd06579">
    <property type="entry name" value="TM_PBP1_transp_AraH_like"/>
    <property type="match status" value="1"/>
</dbReference>
<comment type="caution">
    <text evidence="12">The sequence shown here is derived from an EMBL/GenBank/DDBJ whole genome shotgun (WGS) entry which is preliminary data.</text>
</comment>
<comment type="function">
    <text evidence="9">Part of the binding-protein-dependent transport system for D-xylose. Probably responsible for the translocation of the substrate across the membrane.</text>
</comment>
<keyword evidence="3" id="KW-1003">Cell membrane</keyword>
<feature type="transmembrane region" description="Helical" evidence="11">
    <location>
        <begin position="235"/>
        <end position="253"/>
    </location>
</feature>
<keyword evidence="5" id="KW-0762">Sugar transport</keyword>
<dbReference type="Pfam" id="PF02653">
    <property type="entry name" value="BPD_transp_2"/>
    <property type="match status" value="1"/>
</dbReference>
<evidence type="ECO:0000256" key="10">
    <source>
        <dbReference type="ARBA" id="ARBA00035686"/>
    </source>
</evidence>
<dbReference type="PANTHER" id="PTHR32196">
    <property type="entry name" value="ABC TRANSPORTER PERMEASE PROTEIN YPHD-RELATED-RELATED"/>
    <property type="match status" value="1"/>
</dbReference>
<accession>A0ABW2T1D1</accession>
<sequence>MKVPTRETAPSSGGLPAVPAKAPAGRLSVNLRQSGIYIAFALIIVLFSILTDGELLSPQNISNIMVQNSYVLILAIGMILIIIAGHIDLSVGSVVGLTGAIAAVLMVDMDVAWPLAILVTLVAGALIGAWQGYWIAYFGIPAFIVTLAGMLVFRALTLTVLGNQGIGPFPDEVRTLANGFVPGFFGNVGLGPLGGADLLTLLVGLAAVAGIAGTQWRARQARLGYRQQVDALPVFLLRIGAAAAVVMVVIVQLARFKNLPWVLVLLAILVLGYTLLTNRAVFGRHIYAIGGNLNAASLSGIKVKSVTFWIFVNMGVLAALAGIIFAGRLNQAGPTAGNGFELDAIAAAFIGGAAVQGGVGKVVGALTGGLIMAVINNGMSLIGAPSERVMLFKGLVLLAAVALDVWTKRRAGSAR</sequence>
<organism evidence="12 13">
    <name type="scientific">Streptosporangium amethystogenes subsp. fukuiense</name>
    <dbReference type="NCBI Taxonomy" id="698418"/>
    <lineage>
        <taxon>Bacteria</taxon>
        <taxon>Bacillati</taxon>
        <taxon>Actinomycetota</taxon>
        <taxon>Actinomycetes</taxon>
        <taxon>Streptosporangiales</taxon>
        <taxon>Streptosporangiaceae</taxon>
        <taxon>Streptosporangium</taxon>
    </lineage>
</organism>
<keyword evidence="7 11" id="KW-1133">Transmembrane helix</keyword>
<keyword evidence="8 11" id="KW-0472">Membrane</keyword>
<comment type="subcellular location">
    <subcellularLocation>
        <location evidence="1">Cell membrane</location>
        <topology evidence="1">Multi-pass membrane protein</topology>
    </subcellularLocation>
</comment>
<evidence type="ECO:0000256" key="3">
    <source>
        <dbReference type="ARBA" id="ARBA00022475"/>
    </source>
</evidence>
<proteinExistence type="predicted"/>
<evidence type="ECO:0000256" key="4">
    <source>
        <dbReference type="ARBA" id="ARBA00022519"/>
    </source>
</evidence>
<evidence type="ECO:0000256" key="5">
    <source>
        <dbReference type="ARBA" id="ARBA00022597"/>
    </source>
</evidence>
<evidence type="ECO:0000256" key="2">
    <source>
        <dbReference type="ARBA" id="ARBA00022448"/>
    </source>
</evidence>
<evidence type="ECO:0000256" key="11">
    <source>
        <dbReference type="SAM" id="Phobius"/>
    </source>
</evidence>
<dbReference type="EMBL" id="JBHTEE010000001">
    <property type="protein sequence ID" value="MFC7602128.1"/>
    <property type="molecule type" value="Genomic_DNA"/>
</dbReference>
<feature type="transmembrane region" description="Helical" evidence="11">
    <location>
        <begin position="306"/>
        <end position="327"/>
    </location>
</feature>
<feature type="transmembrane region" description="Helical" evidence="11">
    <location>
        <begin position="193"/>
        <end position="214"/>
    </location>
</feature>
<protein>
    <recommendedName>
        <fullName evidence="10">Xylose transport system permease protein XylH</fullName>
    </recommendedName>
</protein>
<keyword evidence="6 11" id="KW-0812">Transmembrane</keyword>
<evidence type="ECO:0000313" key="12">
    <source>
        <dbReference type="EMBL" id="MFC7602128.1"/>
    </source>
</evidence>
<feature type="transmembrane region" description="Helical" evidence="11">
    <location>
        <begin position="99"/>
        <end position="127"/>
    </location>
</feature>
<feature type="transmembrane region" description="Helical" evidence="11">
    <location>
        <begin position="339"/>
        <end position="355"/>
    </location>
</feature>
<dbReference type="PANTHER" id="PTHR32196:SF32">
    <property type="entry name" value="XYLOSE TRANSPORT SYSTEM PERMEASE PROTEIN XYLH"/>
    <property type="match status" value="1"/>
</dbReference>
<evidence type="ECO:0000313" key="13">
    <source>
        <dbReference type="Proteomes" id="UP001596514"/>
    </source>
</evidence>
<dbReference type="NCBIfam" id="NF040906">
    <property type="entry name" value="GguB"/>
    <property type="match status" value="1"/>
</dbReference>
<dbReference type="InterPro" id="IPR001851">
    <property type="entry name" value="ABC_transp_permease"/>
</dbReference>
<gene>
    <name evidence="12" type="primary">mmsB</name>
    <name evidence="12" type="ORF">ACFQVD_18675</name>
</gene>
<evidence type="ECO:0000256" key="6">
    <source>
        <dbReference type="ARBA" id="ARBA00022692"/>
    </source>
</evidence>
<dbReference type="Proteomes" id="UP001596514">
    <property type="component" value="Unassembled WGS sequence"/>
</dbReference>
<feature type="transmembrane region" description="Helical" evidence="11">
    <location>
        <begin position="134"/>
        <end position="153"/>
    </location>
</feature>
<name>A0ABW2T1D1_9ACTN</name>
<feature type="transmembrane region" description="Helical" evidence="11">
    <location>
        <begin position="36"/>
        <end position="57"/>
    </location>
</feature>
<feature type="transmembrane region" description="Helical" evidence="11">
    <location>
        <begin position="259"/>
        <end position="276"/>
    </location>
</feature>
<feature type="transmembrane region" description="Helical" evidence="11">
    <location>
        <begin position="69"/>
        <end position="87"/>
    </location>
</feature>
<dbReference type="RefSeq" id="WP_343964629.1">
    <property type="nucleotide sequence ID" value="NZ_BAAAGK010000023.1"/>
</dbReference>
<reference evidence="13" key="1">
    <citation type="journal article" date="2019" name="Int. J. Syst. Evol. Microbiol.">
        <title>The Global Catalogue of Microorganisms (GCM) 10K type strain sequencing project: providing services to taxonomists for standard genome sequencing and annotation.</title>
        <authorList>
            <consortium name="The Broad Institute Genomics Platform"/>
            <consortium name="The Broad Institute Genome Sequencing Center for Infectious Disease"/>
            <person name="Wu L."/>
            <person name="Ma J."/>
        </authorList>
    </citation>
    <scope>NUCLEOTIDE SEQUENCE [LARGE SCALE GENOMIC DNA]</scope>
    <source>
        <strain evidence="13">JCM 10083</strain>
    </source>
</reference>
<evidence type="ECO:0000256" key="7">
    <source>
        <dbReference type="ARBA" id="ARBA00022989"/>
    </source>
</evidence>
<keyword evidence="2" id="KW-0813">Transport</keyword>
<keyword evidence="4" id="KW-0997">Cell inner membrane</keyword>
<evidence type="ECO:0000256" key="8">
    <source>
        <dbReference type="ARBA" id="ARBA00023136"/>
    </source>
</evidence>
<evidence type="ECO:0000256" key="1">
    <source>
        <dbReference type="ARBA" id="ARBA00004651"/>
    </source>
</evidence>
<evidence type="ECO:0000256" key="9">
    <source>
        <dbReference type="ARBA" id="ARBA00035611"/>
    </source>
</evidence>